<evidence type="ECO:0000313" key="1">
    <source>
        <dbReference type="EMBL" id="KAG9226348.1"/>
    </source>
</evidence>
<evidence type="ECO:0000313" key="2">
    <source>
        <dbReference type="Proteomes" id="UP000824881"/>
    </source>
</evidence>
<accession>A0ACB7JAC5</accession>
<dbReference type="Proteomes" id="UP000824881">
    <property type="component" value="Unassembled WGS sequence"/>
</dbReference>
<organism evidence="1 2">
    <name type="scientific">Pleurotus cornucopiae</name>
    <name type="common">Cornucopia mushroom</name>
    <dbReference type="NCBI Taxonomy" id="5321"/>
    <lineage>
        <taxon>Eukaryota</taxon>
        <taxon>Fungi</taxon>
        <taxon>Dikarya</taxon>
        <taxon>Basidiomycota</taxon>
        <taxon>Agaricomycotina</taxon>
        <taxon>Agaricomycetes</taxon>
        <taxon>Agaricomycetidae</taxon>
        <taxon>Agaricales</taxon>
        <taxon>Pleurotineae</taxon>
        <taxon>Pleurotaceae</taxon>
        <taxon>Pleurotus</taxon>
    </lineage>
</organism>
<comment type="caution">
    <text evidence="1">The sequence shown here is derived from an EMBL/GenBank/DDBJ whole genome shotgun (WGS) entry which is preliminary data.</text>
</comment>
<reference evidence="1 2" key="1">
    <citation type="journal article" date="2021" name="Appl. Environ. Microbiol.">
        <title>Genetic linkage and physical mapping for an oyster mushroom Pleurotus cornucopiae and QTL analysis for the trait cap color.</title>
        <authorList>
            <person name="Zhang Y."/>
            <person name="Gao W."/>
            <person name="Sonnenberg A."/>
            <person name="Chen Q."/>
            <person name="Zhang J."/>
            <person name="Huang C."/>
        </authorList>
    </citation>
    <scope>NUCLEOTIDE SEQUENCE [LARGE SCALE GENOMIC DNA]</scope>
    <source>
        <strain evidence="1">CCMSSC00406</strain>
    </source>
</reference>
<protein>
    <submittedName>
        <fullName evidence="1">Uncharacterized protein</fullName>
    </submittedName>
</protein>
<gene>
    <name evidence="1" type="ORF">CCMSSC00406_0003227</name>
</gene>
<dbReference type="EMBL" id="WQMT02000002">
    <property type="protein sequence ID" value="KAG9226348.1"/>
    <property type="molecule type" value="Genomic_DNA"/>
</dbReference>
<name>A0ACB7JAC5_PLECO</name>
<keyword evidence="2" id="KW-1185">Reference proteome</keyword>
<sequence length="409" mass="41388">MVNFTPLFAAALFTGLAAARPADSAINEPAVSAPDGTPITAVLTTASVQSATVEASSSIETTSVVTSAAEASATVSAASYGSSWDSQSGSSSSSSYGSAPPSYGSGSSNWGNSGYNDCVNQCIASFGAPAYKYQPTATSGNAGSIGTGATHTVIVAPSQGVLRYIPFALNASVGDTVKFMWGANNHTVTKGTQLTPCNKSADPLTFASGLQVKDFVFTQVINDTNPLYFYCAAPTHCQKGMFGIINPPSALNNPTSVSGMMQSMVSNSSDMAAMAAYSNSKCEGTKASTWGGSINLKDMPDWTRPLVAENVMYMRTVLAANPDLMNEDGSINSAAAGANPMMIPQDIRAALNNAATPDPAASVAPAASSPVSSPAPATSSEAAKSGAISVSSSSFLVGAVVAVATFFAL</sequence>
<proteinExistence type="predicted"/>